<evidence type="ECO:0000256" key="1">
    <source>
        <dbReference type="SAM" id="SignalP"/>
    </source>
</evidence>
<dbReference type="RefSeq" id="WP_052385712.1">
    <property type="nucleotide sequence ID" value="NZ_AVCH01000104.1"/>
</dbReference>
<dbReference type="Proteomes" id="UP000029392">
    <property type="component" value="Unassembled WGS sequence"/>
</dbReference>
<comment type="caution">
    <text evidence="2">The sequence shown here is derived from an EMBL/GenBank/DDBJ whole genome shotgun (WGS) entry which is preliminary data.</text>
</comment>
<name>A0A091BES8_9GAMM</name>
<dbReference type="AlphaFoldDB" id="A0A091BES8"/>
<sequence length="155" mass="16428">MRLLTACIAAALLFAAPLSAADHDAVVKAQLESKGTPFTIDDDGDFQITVNVGGGRTQLVWVRSVVEATNHQRVREIWSPGYQAEGAAFPAAIANDLLERSNTLKLGSWVKQERVAMLVIKIPADASADALDEAIDLAASAADAVELDLTGKDDL</sequence>
<keyword evidence="3" id="KW-1185">Reference proteome</keyword>
<keyword evidence="1" id="KW-0732">Signal</keyword>
<dbReference type="PATRIC" id="fig|1384054.3.peg.1016"/>
<dbReference type="STRING" id="1384054.N790_01200"/>
<evidence type="ECO:0000313" key="3">
    <source>
        <dbReference type="Proteomes" id="UP000029392"/>
    </source>
</evidence>
<proteinExistence type="predicted"/>
<dbReference type="eggNOG" id="ENOG5033B6D">
    <property type="taxonomic scope" value="Bacteria"/>
</dbReference>
<feature type="signal peptide" evidence="1">
    <location>
        <begin position="1"/>
        <end position="20"/>
    </location>
</feature>
<evidence type="ECO:0000313" key="2">
    <source>
        <dbReference type="EMBL" id="KFN50012.1"/>
    </source>
</evidence>
<accession>A0A091BES8</accession>
<reference evidence="2 3" key="1">
    <citation type="submission" date="2013-09" db="EMBL/GenBank/DDBJ databases">
        <title>Genome sequencing of Arenimonas malthae.</title>
        <authorList>
            <person name="Chen F."/>
            <person name="Wang G."/>
        </authorList>
    </citation>
    <scope>NUCLEOTIDE SEQUENCE [LARGE SCALE GENOMIC DNA]</scope>
    <source>
        <strain evidence="2 3">CC-JY-1</strain>
    </source>
</reference>
<organism evidence="2 3">
    <name type="scientific">Arenimonas malthae CC-JY-1</name>
    <dbReference type="NCBI Taxonomy" id="1384054"/>
    <lineage>
        <taxon>Bacteria</taxon>
        <taxon>Pseudomonadati</taxon>
        <taxon>Pseudomonadota</taxon>
        <taxon>Gammaproteobacteria</taxon>
        <taxon>Lysobacterales</taxon>
        <taxon>Lysobacteraceae</taxon>
        <taxon>Arenimonas</taxon>
    </lineage>
</organism>
<feature type="chain" id="PRO_5001869657" evidence="1">
    <location>
        <begin position="21"/>
        <end position="155"/>
    </location>
</feature>
<dbReference type="EMBL" id="AVCH01000104">
    <property type="protein sequence ID" value="KFN50012.1"/>
    <property type="molecule type" value="Genomic_DNA"/>
</dbReference>
<gene>
    <name evidence="2" type="ORF">N790_01200</name>
</gene>
<protein>
    <submittedName>
        <fullName evidence="2">Uncharacterized protein</fullName>
    </submittedName>
</protein>
<dbReference type="OrthoDB" id="6238810at2"/>